<feature type="transmembrane region" description="Helical" evidence="1">
    <location>
        <begin position="37"/>
        <end position="55"/>
    </location>
</feature>
<evidence type="ECO:0000313" key="3">
    <source>
        <dbReference type="Proteomes" id="UP000030023"/>
    </source>
</evidence>
<accession>A0ABR4XPQ5</accession>
<keyword evidence="3" id="KW-1185">Reference proteome</keyword>
<evidence type="ECO:0000313" key="2">
    <source>
        <dbReference type="EMBL" id="KGO27507.1"/>
    </source>
</evidence>
<sequence>MFMSAFKKAFELTEAIESRAYSAKITRGHFKNLSFSFNDLLAFIFFAGLSFFLLFG</sequence>
<name>A0ABR4XPQ5_9LACO</name>
<keyword evidence="1" id="KW-0812">Transmembrane</keyword>
<proteinExistence type="predicted"/>
<protein>
    <submittedName>
        <fullName evidence="2">Uncharacterized protein</fullName>
    </submittedName>
</protein>
<gene>
    <name evidence="2" type="ORF">Q757_07830</name>
</gene>
<organism evidence="2 3">
    <name type="scientific">Oenococcus alcoholitolerans</name>
    <dbReference type="NCBI Taxonomy" id="931074"/>
    <lineage>
        <taxon>Bacteria</taxon>
        <taxon>Bacillati</taxon>
        <taxon>Bacillota</taxon>
        <taxon>Bacilli</taxon>
        <taxon>Lactobacillales</taxon>
        <taxon>Lactobacillaceae</taxon>
        <taxon>Oenococcus</taxon>
    </lineage>
</organism>
<evidence type="ECO:0000256" key="1">
    <source>
        <dbReference type="SAM" id="Phobius"/>
    </source>
</evidence>
<comment type="caution">
    <text evidence="2">The sequence shown here is derived from an EMBL/GenBank/DDBJ whole genome shotgun (WGS) entry which is preliminary data.</text>
</comment>
<dbReference type="EMBL" id="AXCV01000416">
    <property type="protein sequence ID" value="KGO27507.1"/>
    <property type="molecule type" value="Genomic_DNA"/>
</dbReference>
<keyword evidence="1" id="KW-1133">Transmembrane helix</keyword>
<reference evidence="2 3" key="1">
    <citation type="journal article" date="2014" name="Antonie Van Leeuwenhoek">
        <title>Oenococcus alcoholitolerans sp. nov., a lactic acid bacteria isolated from cachaca and ethanol fermentation processes.</title>
        <authorList>
            <person name="Badotti F."/>
            <person name="Moreira A.P."/>
            <person name="Tonon L.A."/>
            <person name="de Lucena B.T."/>
            <person name="Gomes Fde C."/>
            <person name="Kruger R."/>
            <person name="Thompson C.C."/>
            <person name="de Morais M.A.Jr."/>
            <person name="Rosa C.A."/>
            <person name="Thompson F.L."/>
        </authorList>
    </citation>
    <scope>NUCLEOTIDE SEQUENCE [LARGE SCALE GENOMIC DNA]</scope>
    <source>
        <strain evidence="2 3">UFRJ-M7.2.18</strain>
    </source>
</reference>
<keyword evidence="1" id="KW-0472">Membrane</keyword>
<dbReference type="Proteomes" id="UP000030023">
    <property type="component" value="Unassembled WGS sequence"/>
</dbReference>